<dbReference type="Proteomes" id="UP000031668">
    <property type="component" value="Unassembled WGS sequence"/>
</dbReference>
<keyword evidence="2" id="KW-1185">Reference proteome</keyword>
<name>A0A0C2MN41_THEKT</name>
<evidence type="ECO:0000313" key="2">
    <source>
        <dbReference type="Proteomes" id="UP000031668"/>
    </source>
</evidence>
<proteinExistence type="predicted"/>
<accession>A0A0C2MN41</accession>
<organism evidence="1 2">
    <name type="scientific">Thelohanellus kitauei</name>
    <name type="common">Myxosporean</name>
    <dbReference type="NCBI Taxonomy" id="669202"/>
    <lineage>
        <taxon>Eukaryota</taxon>
        <taxon>Metazoa</taxon>
        <taxon>Cnidaria</taxon>
        <taxon>Myxozoa</taxon>
        <taxon>Myxosporea</taxon>
        <taxon>Bivalvulida</taxon>
        <taxon>Platysporina</taxon>
        <taxon>Myxobolidae</taxon>
        <taxon>Thelohanellus</taxon>
    </lineage>
</organism>
<protein>
    <submittedName>
        <fullName evidence="1">Uncharacterized protein</fullName>
    </submittedName>
</protein>
<sequence length="100" mass="11802">MSCCFTYTDDNVRKWSYSPLLNILLKSRSFPTKADMTFLAVIKFQTITLQLYIDIIKYNIHVCQISSIIFGFDKVNIFVFKEVQYRVIKLEKTIQTISFL</sequence>
<evidence type="ECO:0000313" key="1">
    <source>
        <dbReference type="EMBL" id="KII63051.1"/>
    </source>
</evidence>
<dbReference type="AlphaFoldDB" id="A0A0C2MN41"/>
<dbReference type="EMBL" id="JWZT01004793">
    <property type="protein sequence ID" value="KII63051.1"/>
    <property type="molecule type" value="Genomic_DNA"/>
</dbReference>
<reference evidence="1 2" key="1">
    <citation type="journal article" date="2014" name="Genome Biol. Evol.">
        <title>The genome of the myxosporean Thelohanellus kitauei shows adaptations to nutrient acquisition within its fish host.</title>
        <authorList>
            <person name="Yang Y."/>
            <person name="Xiong J."/>
            <person name="Zhou Z."/>
            <person name="Huo F."/>
            <person name="Miao W."/>
            <person name="Ran C."/>
            <person name="Liu Y."/>
            <person name="Zhang J."/>
            <person name="Feng J."/>
            <person name="Wang M."/>
            <person name="Wang M."/>
            <person name="Wang L."/>
            <person name="Yao B."/>
        </authorList>
    </citation>
    <scope>NUCLEOTIDE SEQUENCE [LARGE SCALE GENOMIC DNA]</scope>
    <source>
        <strain evidence="1">Wuqing</strain>
    </source>
</reference>
<gene>
    <name evidence="1" type="ORF">RF11_09665</name>
</gene>
<comment type="caution">
    <text evidence="1">The sequence shown here is derived from an EMBL/GenBank/DDBJ whole genome shotgun (WGS) entry which is preliminary data.</text>
</comment>